<dbReference type="Pfam" id="PF13527">
    <property type="entry name" value="Acetyltransf_9"/>
    <property type="match status" value="1"/>
</dbReference>
<dbReference type="EMBL" id="CP017641">
    <property type="protein sequence ID" value="APZ94019.1"/>
    <property type="molecule type" value="Genomic_DNA"/>
</dbReference>
<dbReference type="AlphaFoldDB" id="A0A1P8WIY0"/>
<dbReference type="OrthoDB" id="58489at2"/>
<reference evidence="2 3" key="1">
    <citation type="journal article" date="2016" name="Front. Microbiol.">
        <title>Fuerstia marisgermanicae gen. nov., sp. nov., an Unusual Member of the Phylum Planctomycetes from the German Wadden Sea.</title>
        <authorList>
            <person name="Kohn T."/>
            <person name="Heuer A."/>
            <person name="Jogler M."/>
            <person name="Vollmers J."/>
            <person name="Boedeker C."/>
            <person name="Bunk B."/>
            <person name="Rast P."/>
            <person name="Borchert D."/>
            <person name="Glockner I."/>
            <person name="Freese H.M."/>
            <person name="Klenk H.P."/>
            <person name="Overmann J."/>
            <person name="Kaster A.K."/>
            <person name="Rohde M."/>
            <person name="Wiegand S."/>
            <person name="Jogler C."/>
        </authorList>
    </citation>
    <scope>NUCLEOTIDE SEQUENCE [LARGE SCALE GENOMIC DNA]</scope>
    <source>
        <strain evidence="2 3">NH11</strain>
    </source>
</reference>
<dbReference type="RefSeq" id="WP_077025389.1">
    <property type="nucleotide sequence ID" value="NZ_CP017641.1"/>
</dbReference>
<sequence length="354" mass="39527">MLEVRPFAGTPDELADFIVSAWQSTYAGKMSVPQWSGDYFRWQLRLDEPDSAQRLKAVYRGEELVGTMLYVPMTFEMAGQRVQAAQASWLSVPAEHRGQGIGRMLHQAAQIQLRQEGLEFRLGYGYTGSKVSLGPGFWKKQAGDVSTVPRRAGFWGRLLDAGRAAAWNVNRGEAWLTGAARPFVFQPRRRNPGGIEIRPIKAEDIPVCLDLAERATGHCDLRLIWNADRLSRQLGLHGFGRALVAVENGVVRGCIGFHVLPIAGRTVEPIGILDLVFVSELSTAARNELLNSVLLEMHQEGAIMALKLRTGDYPTRTFLKPDWFLKPADMDVIITGTDTNMTIPPLRRLHVLWR</sequence>
<accession>A0A1P8WIY0</accession>
<dbReference type="SUPFAM" id="SSF55729">
    <property type="entry name" value="Acyl-CoA N-acyltransferases (Nat)"/>
    <property type="match status" value="2"/>
</dbReference>
<gene>
    <name evidence="2" type="ORF">Fuma_03637</name>
</gene>
<evidence type="ECO:0000313" key="2">
    <source>
        <dbReference type="EMBL" id="APZ94019.1"/>
    </source>
</evidence>
<proteinExistence type="predicted"/>
<dbReference type="InterPro" id="IPR016181">
    <property type="entry name" value="Acyl_CoA_acyltransferase"/>
</dbReference>
<keyword evidence="3" id="KW-1185">Reference proteome</keyword>
<evidence type="ECO:0000259" key="1">
    <source>
        <dbReference type="PROSITE" id="PS51186"/>
    </source>
</evidence>
<dbReference type="PROSITE" id="PS51186">
    <property type="entry name" value="GNAT"/>
    <property type="match status" value="1"/>
</dbReference>
<evidence type="ECO:0000313" key="3">
    <source>
        <dbReference type="Proteomes" id="UP000187735"/>
    </source>
</evidence>
<dbReference type="CDD" id="cd04301">
    <property type="entry name" value="NAT_SF"/>
    <property type="match status" value="1"/>
</dbReference>
<feature type="domain" description="N-acetyltransferase" evidence="1">
    <location>
        <begin position="2"/>
        <end position="160"/>
    </location>
</feature>
<organism evidence="2 3">
    <name type="scientific">Fuerstiella marisgermanici</name>
    <dbReference type="NCBI Taxonomy" id="1891926"/>
    <lineage>
        <taxon>Bacteria</taxon>
        <taxon>Pseudomonadati</taxon>
        <taxon>Planctomycetota</taxon>
        <taxon>Planctomycetia</taxon>
        <taxon>Planctomycetales</taxon>
        <taxon>Planctomycetaceae</taxon>
        <taxon>Fuerstiella</taxon>
    </lineage>
</organism>
<dbReference type="KEGG" id="fmr:Fuma_03637"/>
<protein>
    <submittedName>
        <fullName evidence="2">Putative acetyltransferase involved in intracellular survival</fullName>
    </submittedName>
</protein>
<dbReference type="GO" id="GO:0016747">
    <property type="term" value="F:acyltransferase activity, transferring groups other than amino-acyl groups"/>
    <property type="evidence" value="ECO:0007669"/>
    <property type="project" value="InterPro"/>
</dbReference>
<dbReference type="STRING" id="1891926.Fuma_03637"/>
<name>A0A1P8WIY0_9PLAN</name>
<dbReference type="InterPro" id="IPR000182">
    <property type="entry name" value="GNAT_dom"/>
</dbReference>
<dbReference type="Proteomes" id="UP000187735">
    <property type="component" value="Chromosome"/>
</dbReference>
<keyword evidence="2" id="KW-0808">Transferase</keyword>
<dbReference type="Gene3D" id="3.40.630.30">
    <property type="match status" value="2"/>
</dbReference>